<dbReference type="Proteomes" id="UP000249185">
    <property type="component" value="Unassembled WGS sequence"/>
</dbReference>
<gene>
    <name evidence="1" type="ORF">DI556_03660</name>
</gene>
<reference evidence="1 2" key="1">
    <citation type="submission" date="2017-08" db="EMBL/GenBank/DDBJ databases">
        <title>Infants hospitalized years apart are colonized by the same room-sourced microbial strains.</title>
        <authorList>
            <person name="Brooks B."/>
            <person name="Olm M.R."/>
            <person name="Firek B.A."/>
            <person name="Baker R."/>
            <person name="Thomas B.C."/>
            <person name="Morowitz M.J."/>
            <person name="Banfield J.F."/>
        </authorList>
    </citation>
    <scope>NUCLEOTIDE SEQUENCE [LARGE SCALE GENOMIC DNA]</scope>
    <source>
        <strain evidence="1">S2_005_002_R2_34</strain>
    </source>
</reference>
<dbReference type="AlphaFoldDB" id="A0A2W5QID6"/>
<comment type="caution">
    <text evidence="1">The sequence shown here is derived from an EMBL/GenBank/DDBJ whole genome shotgun (WGS) entry which is preliminary data.</text>
</comment>
<sequence>MFEDAGRVMFTALAEAARTRLGAEHPCVAALERAAEDPATRPGAEAALRALPEAEQVAIMAAAHARLRSDPAAWLALWSGGRRPN</sequence>
<dbReference type="EMBL" id="QFPW01000002">
    <property type="protein sequence ID" value="PZQ51280.1"/>
    <property type="molecule type" value="Genomic_DNA"/>
</dbReference>
<organism evidence="1 2">
    <name type="scientific">Rhodovulum sulfidophilum</name>
    <name type="common">Rhodobacter sulfidophilus</name>
    <dbReference type="NCBI Taxonomy" id="35806"/>
    <lineage>
        <taxon>Bacteria</taxon>
        <taxon>Pseudomonadati</taxon>
        <taxon>Pseudomonadota</taxon>
        <taxon>Alphaproteobacteria</taxon>
        <taxon>Rhodobacterales</taxon>
        <taxon>Paracoccaceae</taxon>
        <taxon>Rhodovulum</taxon>
    </lineage>
</organism>
<proteinExistence type="predicted"/>
<evidence type="ECO:0000313" key="1">
    <source>
        <dbReference type="EMBL" id="PZQ51280.1"/>
    </source>
</evidence>
<accession>A0A2W5QID6</accession>
<name>A0A2W5QID6_RHOSU</name>
<protein>
    <submittedName>
        <fullName evidence="1">Uncharacterized protein</fullName>
    </submittedName>
</protein>
<evidence type="ECO:0000313" key="2">
    <source>
        <dbReference type="Proteomes" id="UP000249185"/>
    </source>
</evidence>